<keyword evidence="3 5" id="KW-0949">S-adenosyl-L-methionine</keyword>
<organism evidence="8 9">
    <name type="scientific">Pseudaquabacterium inlustre</name>
    <dbReference type="NCBI Taxonomy" id="2984192"/>
    <lineage>
        <taxon>Bacteria</taxon>
        <taxon>Pseudomonadati</taxon>
        <taxon>Pseudomonadota</taxon>
        <taxon>Betaproteobacteria</taxon>
        <taxon>Burkholderiales</taxon>
        <taxon>Sphaerotilaceae</taxon>
        <taxon>Pseudaquabacterium</taxon>
    </lineage>
</organism>
<comment type="function">
    <text evidence="5">Methylates the class 1 translation termination release factors RF1/PrfA and RF2/PrfB on the glutamine residue of the universally conserved GGQ motif.</text>
</comment>
<sequence length="281" mass="29038">MSDAAHSPTVREALAAAAALGLDRVDAQALLGHALGGKPRAWLIAHDTDPLPPEAAAAFDGACRQRADGVPVAYLLGEREFHGLVLRVTPDVLVPRPDTETLVDWALELLPGLGAAPRVLDLGTGSGAIALAVAHRHAAAQVQATDLSAAALAVARANAQRLGLAVAFAEGAWWQAVPATATYTLVLSNPPYIAGGDPHLPALRHEPTLALTPGGDGLDAYRAIVAGAPAHLVPGGWLLFEHGFDQAEAVAALLREAGFTDIATRCDIAQRPRCTGGRWPA</sequence>
<feature type="binding site" evidence="5">
    <location>
        <position position="173"/>
    </location>
    <ligand>
        <name>S-adenosyl-L-methionine</name>
        <dbReference type="ChEBI" id="CHEBI:59789"/>
    </ligand>
</feature>
<dbReference type="RefSeq" id="WP_341413202.1">
    <property type="nucleotide sequence ID" value="NZ_JBBUTH010000011.1"/>
</dbReference>
<dbReference type="EC" id="2.1.1.297" evidence="5"/>
<keyword evidence="2 5" id="KW-0808">Transferase</keyword>
<feature type="domain" description="Methyltransferase small" evidence="6">
    <location>
        <begin position="116"/>
        <end position="197"/>
    </location>
</feature>
<gene>
    <name evidence="5 8" type="primary">prmC</name>
    <name evidence="8" type="ORF">AACH10_24665</name>
</gene>
<dbReference type="HAMAP" id="MF_02126">
    <property type="entry name" value="RF_methyltr_PrmC"/>
    <property type="match status" value="1"/>
</dbReference>
<evidence type="ECO:0000259" key="7">
    <source>
        <dbReference type="Pfam" id="PF17827"/>
    </source>
</evidence>
<dbReference type="NCBIfam" id="TIGR03534">
    <property type="entry name" value="RF_mod_PrmC"/>
    <property type="match status" value="1"/>
</dbReference>
<keyword evidence="9" id="KW-1185">Reference proteome</keyword>
<dbReference type="InterPro" id="IPR029063">
    <property type="entry name" value="SAM-dependent_MTases_sf"/>
</dbReference>
<dbReference type="CDD" id="cd02440">
    <property type="entry name" value="AdoMet_MTases"/>
    <property type="match status" value="1"/>
</dbReference>
<dbReference type="GO" id="GO:0102559">
    <property type="term" value="F:peptide chain release factor N(5)-glutamine methyltransferase activity"/>
    <property type="evidence" value="ECO:0007669"/>
    <property type="project" value="UniProtKB-EC"/>
</dbReference>
<evidence type="ECO:0000256" key="5">
    <source>
        <dbReference type="HAMAP-Rule" id="MF_02126"/>
    </source>
</evidence>
<evidence type="ECO:0000313" key="8">
    <source>
        <dbReference type="EMBL" id="MEK8053473.1"/>
    </source>
</evidence>
<dbReference type="EMBL" id="JBBUTH010000011">
    <property type="protein sequence ID" value="MEK8053473.1"/>
    <property type="molecule type" value="Genomic_DNA"/>
</dbReference>
<dbReference type="PROSITE" id="PS00092">
    <property type="entry name" value="N6_MTASE"/>
    <property type="match status" value="1"/>
</dbReference>
<comment type="similarity">
    <text evidence="5">Belongs to the protein N5-glutamine methyltransferase family. PrmC subfamily.</text>
</comment>
<evidence type="ECO:0000313" key="9">
    <source>
        <dbReference type="Proteomes" id="UP001365405"/>
    </source>
</evidence>
<dbReference type="Gene3D" id="3.40.50.150">
    <property type="entry name" value="Vaccinia Virus protein VP39"/>
    <property type="match status" value="1"/>
</dbReference>
<dbReference type="Pfam" id="PF17827">
    <property type="entry name" value="PrmC_N"/>
    <property type="match status" value="1"/>
</dbReference>
<comment type="catalytic activity">
    <reaction evidence="4 5">
        <text>L-glutaminyl-[peptide chain release factor] + S-adenosyl-L-methionine = N(5)-methyl-L-glutaminyl-[peptide chain release factor] + S-adenosyl-L-homocysteine + H(+)</text>
        <dbReference type="Rhea" id="RHEA:42896"/>
        <dbReference type="Rhea" id="RHEA-COMP:10271"/>
        <dbReference type="Rhea" id="RHEA-COMP:10272"/>
        <dbReference type="ChEBI" id="CHEBI:15378"/>
        <dbReference type="ChEBI" id="CHEBI:30011"/>
        <dbReference type="ChEBI" id="CHEBI:57856"/>
        <dbReference type="ChEBI" id="CHEBI:59789"/>
        <dbReference type="ChEBI" id="CHEBI:61891"/>
        <dbReference type="EC" id="2.1.1.297"/>
    </reaction>
</comment>
<evidence type="ECO:0000256" key="2">
    <source>
        <dbReference type="ARBA" id="ARBA00022679"/>
    </source>
</evidence>
<evidence type="ECO:0000256" key="3">
    <source>
        <dbReference type="ARBA" id="ARBA00022691"/>
    </source>
</evidence>
<feature type="binding site" evidence="5">
    <location>
        <begin position="123"/>
        <end position="127"/>
    </location>
    <ligand>
        <name>S-adenosyl-L-methionine</name>
        <dbReference type="ChEBI" id="CHEBI:59789"/>
    </ligand>
</feature>
<feature type="binding site" evidence="5">
    <location>
        <position position="146"/>
    </location>
    <ligand>
        <name>S-adenosyl-L-methionine</name>
        <dbReference type="ChEBI" id="CHEBI:59789"/>
    </ligand>
</feature>
<evidence type="ECO:0000256" key="4">
    <source>
        <dbReference type="ARBA" id="ARBA00048391"/>
    </source>
</evidence>
<evidence type="ECO:0000259" key="6">
    <source>
        <dbReference type="Pfam" id="PF05175"/>
    </source>
</evidence>
<name>A0ABU9CNR9_9BURK</name>
<feature type="binding site" evidence="5">
    <location>
        <begin position="189"/>
        <end position="192"/>
    </location>
    <ligand>
        <name>substrate</name>
    </ligand>
</feature>
<dbReference type="InterPro" id="IPR019874">
    <property type="entry name" value="RF_methyltr_PrmC"/>
</dbReference>
<dbReference type="SUPFAM" id="SSF53335">
    <property type="entry name" value="S-adenosyl-L-methionine-dependent methyltransferases"/>
    <property type="match status" value="1"/>
</dbReference>
<accession>A0ABU9CNR9</accession>
<dbReference type="PANTHER" id="PTHR18895:SF74">
    <property type="entry name" value="MTRF1L RELEASE FACTOR GLUTAMINE METHYLTRANSFERASE"/>
    <property type="match status" value="1"/>
</dbReference>
<dbReference type="Pfam" id="PF05175">
    <property type="entry name" value="MTS"/>
    <property type="match status" value="1"/>
</dbReference>
<dbReference type="GO" id="GO:0032259">
    <property type="term" value="P:methylation"/>
    <property type="evidence" value="ECO:0007669"/>
    <property type="project" value="UniProtKB-KW"/>
</dbReference>
<dbReference type="PANTHER" id="PTHR18895">
    <property type="entry name" value="HEMK METHYLTRANSFERASE"/>
    <property type="match status" value="1"/>
</dbReference>
<proteinExistence type="inferred from homology"/>
<comment type="caution">
    <text evidence="8">The sequence shown here is derived from an EMBL/GenBank/DDBJ whole genome shotgun (WGS) entry which is preliminary data.</text>
</comment>
<feature type="domain" description="Release factor glutamine methyltransferase N-terminal" evidence="7">
    <location>
        <begin position="13"/>
        <end position="77"/>
    </location>
</feature>
<dbReference type="InterPro" id="IPR007848">
    <property type="entry name" value="Small_mtfrase_dom"/>
</dbReference>
<dbReference type="Gene3D" id="1.10.8.10">
    <property type="entry name" value="DNA helicase RuvA subunit, C-terminal domain"/>
    <property type="match status" value="1"/>
</dbReference>
<protein>
    <recommendedName>
        <fullName evidence="5">Release factor glutamine methyltransferase</fullName>
        <shortName evidence="5">RF MTase</shortName>
        <ecNumber evidence="5">2.1.1.297</ecNumber>
    </recommendedName>
    <alternativeName>
        <fullName evidence="5">N5-glutamine methyltransferase PrmC</fullName>
    </alternativeName>
    <alternativeName>
        <fullName evidence="5">Protein-(glutamine-N5) MTase PrmC</fullName>
    </alternativeName>
    <alternativeName>
        <fullName evidence="5">Protein-glutamine N-methyltransferase PrmC</fullName>
    </alternativeName>
</protein>
<reference evidence="8 9" key="1">
    <citation type="submission" date="2024-04" db="EMBL/GenBank/DDBJ databases">
        <title>Novel species of the genus Ideonella isolated from streams.</title>
        <authorList>
            <person name="Lu H."/>
        </authorList>
    </citation>
    <scope>NUCLEOTIDE SEQUENCE [LARGE SCALE GENOMIC DNA]</scope>
    <source>
        <strain evidence="8 9">DXS22W</strain>
    </source>
</reference>
<dbReference type="InterPro" id="IPR040758">
    <property type="entry name" value="PrmC_N"/>
</dbReference>
<dbReference type="Proteomes" id="UP001365405">
    <property type="component" value="Unassembled WGS sequence"/>
</dbReference>
<evidence type="ECO:0000256" key="1">
    <source>
        <dbReference type="ARBA" id="ARBA00022603"/>
    </source>
</evidence>
<dbReference type="InterPro" id="IPR004556">
    <property type="entry name" value="HemK-like"/>
</dbReference>
<keyword evidence="1 5" id="KW-0489">Methyltransferase</keyword>
<dbReference type="NCBIfam" id="TIGR00536">
    <property type="entry name" value="hemK_fam"/>
    <property type="match status" value="1"/>
</dbReference>
<feature type="binding site" evidence="5">
    <location>
        <position position="189"/>
    </location>
    <ligand>
        <name>S-adenosyl-L-methionine</name>
        <dbReference type="ChEBI" id="CHEBI:59789"/>
    </ligand>
</feature>
<dbReference type="InterPro" id="IPR002052">
    <property type="entry name" value="DNA_methylase_N6_adenine_CS"/>
</dbReference>
<dbReference type="InterPro" id="IPR050320">
    <property type="entry name" value="N5-glutamine_MTase"/>
</dbReference>